<comment type="caution">
    <text evidence="3">The sequence shown here is derived from an EMBL/GenBank/DDBJ whole genome shotgun (WGS) entry which is preliminary data.</text>
</comment>
<dbReference type="InterPro" id="IPR027417">
    <property type="entry name" value="P-loop_NTPase"/>
</dbReference>
<proteinExistence type="predicted"/>
<reference evidence="3 4" key="1">
    <citation type="submission" date="2023-07" db="EMBL/GenBank/DDBJ databases">
        <title>Sequencing the genomes of 1000 actinobacteria strains.</title>
        <authorList>
            <person name="Klenk H.-P."/>
        </authorList>
    </citation>
    <scope>NUCLEOTIDE SEQUENCE [LARGE SCALE GENOMIC DNA]</scope>
    <source>
        <strain evidence="3 4">DSM 22966</strain>
    </source>
</reference>
<organism evidence="3 4">
    <name type="scientific">Enteractinococcus fodinae</name>
    <dbReference type="NCBI Taxonomy" id="684663"/>
    <lineage>
        <taxon>Bacteria</taxon>
        <taxon>Bacillati</taxon>
        <taxon>Actinomycetota</taxon>
        <taxon>Actinomycetes</taxon>
        <taxon>Micrococcales</taxon>
        <taxon>Micrococcaceae</taxon>
    </lineage>
</organism>
<accession>A0ABU2B1Y6</accession>
<feature type="region of interest" description="Disordered" evidence="1">
    <location>
        <begin position="797"/>
        <end position="821"/>
    </location>
</feature>
<evidence type="ECO:0000313" key="4">
    <source>
        <dbReference type="Proteomes" id="UP001183794"/>
    </source>
</evidence>
<evidence type="ECO:0000259" key="2">
    <source>
        <dbReference type="SMART" id="SM00382"/>
    </source>
</evidence>
<dbReference type="EMBL" id="JAVDYJ010000001">
    <property type="protein sequence ID" value="MDR7347601.1"/>
    <property type="molecule type" value="Genomic_DNA"/>
</dbReference>
<sequence>MTQVWLIRNDTLSQELEEGGFISIGWDGTGDLDRRSLEIEDLIADLGRLNPESSLGTLRAWAYTLLRFRDGIAEDDIVVGPYSESRYLRIGYVTGPYYYEAGAQTHRHRIPVKWTVSDFPKDALPSNVQNGLRNISTLSRIRQEPELFQELAHDQAKLDELQQAGQESAEQHRARNIWLVGSMINNEDKTADFVNSGYWALSDGVPGRAQEMVPGDRIAIKATTTKKRDLPFENYGLPVSTMIIKARGMVQAVESDRIIVDWDHAFRERVWYFFTHRHAIWRLNQDHHWAPHLERFIFDDEPQDYEAFLNSEFWRRYRDEGAKRAREDKVRHPSYRKANPTADPVYDAAQAWKNAVIEGQSLFSGESLDYKEATTGFIEYFVNRPDAGEGTFLGKLQTQLAPAPTSTVQLAAELMFIYTLPLQPGSMKQTTKISHVNTILGWRDDSSPMPDALETSLRAGIIRVGTAFHTFRWAIFQYLVHLMHELASQSFDERDHALNDWEAFQELLDGIHVQGAQSMRLILEHLFFPDRALLNASTADRQRMSIAFSEFLEKDGDVNDLIQFLEPNIQYGDRYEVNVYAAPYRSQWLGIGDGLTTWSAWASLILEESELLTDEEPATQAQELTPDNLPRITAPLEELHSDASKALLDWFQADHNRGLKALAELRDTETSAAIDHLHQQTGFDGPSSEFLEAATGLLSQIDETVPKYYRASVRPLLMELCSLTISPEASPGELFMSLREAMESLRSGLFYRDGIELNVPVLAALAQQVISLDLGATDWDQATRAAFADWRAGLPSVSPDELATEPQSLNDTEPTPPREARTKTIPATLDALAQRLTFVTDESNEWLRVTQSLLWQKRQIIFQGPPGTGKTFLARQLAEFLTQDPARVTLVQFHPATTYEDFVQGLRPETGTSGAFALRNGPLLEAAKRAEQEPHATHVMIIDEINRANLPAVFGELYFLLEYRNEEVTLNYGDRFKLPENLLLIGTMNTADRSIAAIDSALRRRFFIRDLRPEEVPMNDVLDQHLDQYAPDLKWMVKLLERANELIGDQDQSIGPSHFLLGDDLTEETARQAWKFTVMPTLREHFYGQSGRLDELTFDQLRAYALTGGVDAAAD</sequence>
<dbReference type="PANTHER" id="PTHR37291">
    <property type="entry name" value="5-METHYLCYTOSINE-SPECIFIC RESTRICTION ENZYME B"/>
    <property type="match status" value="1"/>
</dbReference>
<evidence type="ECO:0000256" key="1">
    <source>
        <dbReference type="SAM" id="MobiDB-lite"/>
    </source>
</evidence>
<dbReference type="PANTHER" id="PTHR37291:SF1">
    <property type="entry name" value="TYPE IV METHYL-DIRECTED RESTRICTION ENZYME ECOKMCRB SUBUNIT"/>
    <property type="match status" value="1"/>
</dbReference>
<dbReference type="Pfam" id="PF07728">
    <property type="entry name" value="AAA_5"/>
    <property type="match status" value="1"/>
</dbReference>
<evidence type="ECO:0000313" key="3">
    <source>
        <dbReference type="EMBL" id="MDR7347601.1"/>
    </source>
</evidence>
<dbReference type="InterPro" id="IPR052934">
    <property type="entry name" value="Methyl-DNA_Rec/Restrict_Enz"/>
</dbReference>
<name>A0ABU2B1Y6_9MICC</name>
<dbReference type="RefSeq" id="WP_310173993.1">
    <property type="nucleotide sequence ID" value="NZ_BAABHE010000003.1"/>
</dbReference>
<dbReference type="CDD" id="cd00009">
    <property type="entry name" value="AAA"/>
    <property type="match status" value="1"/>
</dbReference>
<protein>
    <recommendedName>
        <fullName evidence="2">AAA+ ATPase domain-containing protein</fullName>
    </recommendedName>
</protein>
<keyword evidence="4" id="KW-1185">Reference proteome</keyword>
<dbReference type="SMART" id="SM00382">
    <property type="entry name" value="AAA"/>
    <property type="match status" value="1"/>
</dbReference>
<gene>
    <name evidence="3" type="ORF">J2S62_001858</name>
</gene>
<dbReference type="Gene3D" id="3.40.50.300">
    <property type="entry name" value="P-loop containing nucleotide triphosphate hydrolases"/>
    <property type="match status" value="1"/>
</dbReference>
<dbReference type="Proteomes" id="UP001183794">
    <property type="component" value="Unassembled WGS sequence"/>
</dbReference>
<dbReference type="SUPFAM" id="SSF52540">
    <property type="entry name" value="P-loop containing nucleoside triphosphate hydrolases"/>
    <property type="match status" value="1"/>
</dbReference>
<feature type="domain" description="AAA+ ATPase" evidence="2">
    <location>
        <begin position="856"/>
        <end position="1012"/>
    </location>
</feature>
<dbReference type="InterPro" id="IPR003593">
    <property type="entry name" value="AAA+_ATPase"/>
</dbReference>
<dbReference type="InterPro" id="IPR011704">
    <property type="entry name" value="ATPase_dyneun-rel_AAA"/>
</dbReference>